<dbReference type="PANTHER" id="PTHR43475">
    <property type="entry name" value="METHYLTHIORIBOSE-1-PHOSPHATE ISOMERASE"/>
    <property type="match status" value="1"/>
</dbReference>
<evidence type="ECO:0000313" key="5">
    <source>
        <dbReference type="Proteomes" id="UP001150538"/>
    </source>
</evidence>
<dbReference type="GO" id="GO:0019509">
    <property type="term" value="P:L-methionine salvage from methylthioadenosine"/>
    <property type="evidence" value="ECO:0007669"/>
    <property type="project" value="TreeGrafter"/>
</dbReference>
<gene>
    <name evidence="4" type="ORF">H4219_000699</name>
</gene>
<evidence type="ECO:0000313" key="4">
    <source>
        <dbReference type="EMBL" id="KAJ1921382.1"/>
    </source>
</evidence>
<dbReference type="InterPro" id="IPR000086">
    <property type="entry name" value="NUDIX_hydrolase_dom"/>
</dbReference>
<organism evidence="4 5">
    <name type="scientific">Mycoemilia scoparia</name>
    <dbReference type="NCBI Taxonomy" id="417184"/>
    <lineage>
        <taxon>Eukaryota</taxon>
        <taxon>Fungi</taxon>
        <taxon>Fungi incertae sedis</taxon>
        <taxon>Zoopagomycota</taxon>
        <taxon>Kickxellomycotina</taxon>
        <taxon>Kickxellomycetes</taxon>
        <taxon>Kickxellales</taxon>
        <taxon>Kickxellaceae</taxon>
        <taxon>Mycoemilia</taxon>
    </lineage>
</organism>
<dbReference type="OrthoDB" id="206213at2759"/>
<keyword evidence="5" id="KW-1185">Reference proteome</keyword>
<dbReference type="SUPFAM" id="SSF100950">
    <property type="entry name" value="NagB/RpiA/CoA transferase-like"/>
    <property type="match status" value="1"/>
</dbReference>
<dbReference type="Pfam" id="PF00293">
    <property type="entry name" value="NUDIX"/>
    <property type="match status" value="1"/>
</dbReference>
<evidence type="ECO:0000256" key="1">
    <source>
        <dbReference type="ARBA" id="ARBA00007251"/>
    </source>
</evidence>
<dbReference type="InterPro" id="IPR042529">
    <property type="entry name" value="IF_2B-like_C"/>
</dbReference>
<feature type="domain" description="Nudix hydrolase" evidence="3">
    <location>
        <begin position="1"/>
        <end position="134"/>
    </location>
</feature>
<dbReference type="PROSITE" id="PS51462">
    <property type="entry name" value="NUDIX"/>
    <property type="match status" value="1"/>
</dbReference>
<proteinExistence type="inferred from homology"/>
<comment type="caution">
    <text evidence="4">The sequence shown here is derived from an EMBL/GenBank/DDBJ whole genome shotgun (WGS) entry which is preliminary data.</text>
</comment>
<accession>A0A9W8A8K0</accession>
<dbReference type="Gene3D" id="3.40.50.10470">
    <property type="entry name" value="Translation initiation factor eif-2b, domain 2"/>
    <property type="match status" value="1"/>
</dbReference>
<dbReference type="InterPro" id="IPR015797">
    <property type="entry name" value="NUDIX_hydrolase-like_dom_sf"/>
</dbReference>
<dbReference type="PANTHER" id="PTHR43475:SF3">
    <property type="entry name" value="TRANSLATION INITIATION FACTOR EIF-2B SUBUNIT FAMILY PROTEIN (AFU_ORTHOLOGUE AFUA_2G14290)"/>
    <property type="match status" value="1"/>
</dbReference>
<evidence type="ECO:0000259" key="3">
    <source>
        <dbReference type="PROSITE" id="PS51462"/>
    </source>
</evidence>
<dbReference type="Pfam" id="PF01008">
    <property type="entry name" value="IF-2B"/>
    <property type="match status" value="1"/>
</dbReference>
<evidence type="ECO:0000256" key="2">
    <source>
        <dbReference type="RuleBase" id="RU003814"/>
    </source>
</evidence>
<dbReference type="AlphaFoldDB" id="A0A9W8A8K0"/>
<dbReference type="Proteomes" id="UP001150538">
    <property type="component" value="Unassembled WGS sequence"/>
</dbReference>
<dbReference type="GO" id="GO:0046523">
    <property type="term" value="F:S-methyl-5-thioribose-1-phosphate isomerase activity"/>
    <property type="evidence" value="ECO:0007669"/>
    <property type="project" value="TreeGrafter"/>
</dbReference>
<sequence>MFLLLKRSDKVRTFKHSWAAVSGTLDASDDGDHFECALREISEETGFHRDQLLLVNKGEAQHIKHSSTGNTFTVYPFLFQLKNVDQISKTLRMDWEHEELLWVPEDQVMDFMTSNLTVPDLISTWLRVYFPKPIRNYVYDIQNDCINGAQYLSIKAVKAMRDLCEPYVLGQLFGEMVYNHDTSLDPKYLKEVIIALVLKLCHLRPPMRVPITNALYEVFDNALKESNGELRPQSIQKAANIWIEKQNDAFSMLRREFIKTVKCKFASFYANLPDDQKEGVALCIHVFTISYSSAVRACLNELIDWGRQHRLDSITITCTESRPKNEGAKLVADLSKESEQISQTSVNYEIIADAAAGIRMEEVVSDKSDKNSKATMPIAIVGSDRVVPETKQFVNKIGTASFLACANLFNIPTFVTCLASKIALKSNSKSEGDECFCEPDHDGSELYSSYPRDVQDLCKSGKIKVYNQYFELVPSSIVTKVNPTFVKENGSFCAQNLDSNSNSFPRTLEAIQAYLGYKGV</sequence>
<dbReference type="InterPro" id="IPR000649">
    <property type="entry name" value="IF-2B-related"/>
</dbReference>
<dbReference type="SUPFAM" id="SSF55811">
    <property type="entry name" value="Nudix"/>
    <property type="match status" value="1"/>
</dbReference>
<dbReference type="InterPro" id="IPR037171">
    <property type="entry name" value="NagB/RpiA_transferase-like"/>
</dbReference>
<dbReference type="Gene3D" id="3.90.79.10">
    <property type="entry name" value="Nucleoside Triphosphate Pyrophosphohydrolase"/>
    <property type="match status" value="1"/>
</dbReference>
<dbReference type="EMBL" id="JANBPU010000005">
    <property type="protein sequence ID" value="KAJ1921382.1"/>
    <property type="molecule type" value="Genomic_DNA"/>
</dbReference>
<name>A0A9W8A8K0_9FUNG</name>
<reference evidence="4" key="1">
    <citation type="submission" date="2022-07" db="EMBL/GenBank/DDBJ databases">
        <title>Phylogenomic reconstructions and comparative analyses of Kickxellomycotina fungi.</title>
        <authorList>
            <person name="Reynolds N.K."/>
            <person name="Stajich J.E."/>
            <person name="Barry K."/>
            <person name="Grigoriev I.V."/>
            <person name="Crous P."/>
            <person name="Smith M.E."/>
        </authorList>
    </citation>
    <scope>NUCLEOTIDE SEQUENCE</scope>
    <source>
        <strain evidence="4">NBRC 100468</strain>
    </source>
</reference>
<protein>
    <recommendedName>
        <fullName evidence="3">Nudix hydrolase domain-containing protein</fullName>
    </recommendedName>
</protein>
<comment type="similarity">
    <text evidence="1 2">Belongs to the eIF-2B alpha/beta/delta subunits family.</text>
</comment>